<organism evidence="2 3">
    <name type="scientific">Ficus carica</name>
    <name type="common">Common fig</name>
    <dbReference type="NCBI Taxonomy" id="3494"/>
    <lineage>
        <taxon>Eukaryota</taxon>
        <taxon>Viridiplantae</taxon>
        <taxon>Streptophyta</taxon>
        <taxon>Embryophyta</taxon>
        <taxon>Tracheophyta</taxon>
        <taxon>Spermatophyta</taxon>
        <taxon>Magnoliopsida</taxon>
        <taxon>eudicotyledons</taxon>
        <taxon>Gunneridae</taxon>
        <taxon>Pentapetalae</taxon>
        <taxon>rosids</taxon>
        <taxon>fabids</taxon>
        <taxon>Rosales</taxon>
        <taxon>Moraceae</taxon>
        <taxon>Ficeae</taxon>
        <taxon>Ficus</taxon>
    </lineage>
</organism>
<proteinExistence type="predicted"/>
<protein>
    <submittedName>
        <fullName evidence="2">Uncharacterized protein</fullName>
    </submittedName>
</protein>
<gene>
    <name evidence="2" type="ORF">TIFTF001_002759</name>
</gene>
<accession>A0AA88CQ15</accession>
<feature type="chain" id="PRO_5041709208" evidence="1">
    <location>
        <begin position="22"/>
        <end position="130"/>
    </location>
</feature>
<feature type="signal peptide" evidence="1">
    <location>
        <begin position="1"/>
        <end position="21"/>
    </location>
</feature>
<keyword evidence="1" id="KW-0732">Signal</keyword>
<keyword evidence="3" id="KW-1185">Reference proteome</keyword>
<comment type="caution">
    <text evidence="2">The sequence shown here is derived from an EMBL/GenBank/DDBJ whole genome shotgun (WGS) entry which is preliminary data.</text>
</comment>
<reference evidence="2" key="1">
    <citation type="submission" date="2023-07" db="EMBL/GenBank/DDBJ databases">
        <title>draft genome sequence of fig (Ficus carica).</title>
        <authorList>
            <person name="Takahashi T."/>
            <person name="Nishimura K."/>
        </authorList>
    </citation>
    <scope>NUCLEOTIDE SEQUENCE</scope>
</reference>
<evidence type="ECO:0000313" key="3">
    <source>
        <dbReference type="Proteomes" id="UP001187192"/>
    </source>
</evidence>
<name>A0AA88CQ15_FICCA</name>
<sequence length="130" mass="14879">MKKNCSIWLKLWCLLWARRRASDPKVQSPDSSQQRLSHNGDCMWNDTFVGTYLTYFGVIMEAMSSVCVSHPFVIGCHNVSAPVTWGLVLVNWAKPSTVLVLFNEQWSNSKFMCQADVSSYSYVTVWYTPI</sequence>
<evidence type="ECO:0000313" key="2">
    <source>
        <dbReference type="EMBL" id="GMN30248.1"/>
    </source>
</evidence>
<evidence type="ECO:0000256" key="1">
    <source>
        <dbReference type="SAM" id="SignalP"/>
    </source>
</evidence>
<dbReference type="EMBL" id="BTGU01000002">
    <property type="protein sequence ID" value="GMN30248.1"/>
    <property type="molecule type" value="Genomic_DNA"/>
</dbReference>
<dbReference type="AlphaFoldDB" id="A0AA88CQ15"/>
<dbReference type="Proteomes" id="UP001187192">
    <property type="component" value="Unassembled WGS sequence"/>
</dbReference>